<reference evidence="1" key="1">
    <citation type="submission" date="2021-03" db="EMBL/GenBank/DDBJ databases">
        <title>Roseibium sp. CAU 1637 isolated from Incheon.</title>
        <authorList>
            <person name="Kim W."/>
        </authorList>
    </citation>
    <scope>NUCLEOTIDE SEQUENCE</scope>
    <source>
        <strain evidence="1">CAU 1637</strain>
    </source>
</reference>
<organism evidence="1 2">
    <name type="scientific">Roseibium limicola</name>
    <dbReference type="NCBI Taxonomy" id="2816037"/>
    <lineage>
        <taxon>Bacteria</taxon>
        <taxon>Pseudomonadati</taxon>
        <taxon>Pseudomonadota</taxon>
        <taxon>Alphaproteobacteria</taxon>
        <taxon>Hyphomicrobiales</taxon>
        <taxon>Stappiaceae</taxon>
        <taxon>Roseibium</taxon>
    </lineage>
</organism>
<name>A0A939EQ75_9HYPH</name>
<dbReference type="PANTHER" id="PTHR34290">
    <property type="entry name" value="SI:CH73-390P7.2"/>
    <property type="match status" value="1"/>
</dbReference>
<comment type="caution">
    <text evidence="1">The sequence shown here is derived from an EMBL/GenBank/DDBJ whole genome shotgun (WGS) entry which is preliminary data.</text>
</comment>
<dbReference type="Pfam" id="PF04134">
    <property type="entry name" value="DCC1-like"/>
    <property type="match status" value="1"/>
</dbReference>
<evidence type="ECO:0000313" key="2">
    <source>
        <dbReference type="Proteomes" id="UP000664779"/>
    </source>
</evidence>
<keyword evidence="2" id="KW-1185">Reference proteome</keyword>
<gene>
    <name evidence="1" type="ORF">J0X15_15650</name>
</gene>
<dbReference type="InterPro" id="IPR044691">
    <property type="entry name" value="DCC1_Trx"/>
</dbReference>
<dbReference type="Proteomes" id="UP000664779">
    <property type="component" value="Unassembled WGS sequence"/>
</dbReference>
<evidence type="ECO:0000313" key="1">
    <source>
        <dbReference type="EMBL" id="MBO0346664.1"/>
    </source>
</evidence>
<proteinExistence type="predicted"/>
<sequence length="127" mass="14416">MLTVFYDGKCGLCSREIAHFQKRQNTQNIVWHDIAHTPAALGGTGLSQSEALLFMRVRDDTGTVHSGVDAFIALWDQFPGWKALARLLRLPIAYQIAQALYHLFAHLRFRAYPHCRLSLQNLPSDHT</sequence>
<protein>
    <submittedName>
        <fullName evidence="1">DUF393 domain-containing protein</fullName>
    </submittedName>
</protein>
<dbReference type="GO" id="GO:0015035">
    <property type="term" value="F:protein-disulfide reductase activity"/>
    <property type="evidence" value="ECO:0007669"/>
    <property type="project" value="InterPro"/>
</dbReference>
<dbReference type="EMBL" id="JAFLNF010000007">
    <property type="protein sequence ID" value="MBO0346664.1"/>
    <property type="molecule type" value="Genomic_DNA"/>
</dbReference>
<accession>A0A939EQ75</accession>
<dbReference type="PANTHER" id="PTHR34290:SF2">
    <property type="entry name" value="OS04G0668800 PROTEIN"/>
    <property type="match status" value="1"/>
</dbReference>
<dbReference type="AlphaFoldDB" id="A0A939EQ75"/>
<dbReference type="InterPro" id="IPR007263">
    <property type="entry name" value="DCC1-like"/>
</dbReference>
<dbReference type="RefSeq" id="WP_206942688.1">
    <property type="nucleotide sequence ID" value="NZ_JAFLNF010000007.1"/>
</dbReference>